<dbReference type="InterPro" id="IPR024079">
    <property type="entry name" value="MetalloPept_cat_dom_sf"/>
</dbReference>
<dbReference type="GO" id="GO:0031012">
    <property type="term" value="C:extracellular matrix"/>
    <property type="evidence" value="ECO:0007669"/>
    <property type="project" value="InterPro"/>
</dbReference>
<evidence type="ECO:0000256" key="4">
    <source>
        <dbReference type="ARBA" id="ARBA00022833"/>
    </source>
</evidence>
<reference evidence="7 8" key="1">
    <citation type="submission" date="2018-09" db="EMBL/GenBank/DDBJ databases">
        <title>Paenibacillus aracenensis nov. sp. isolated from a cave in southern Spain.</title>
        <authorList>
            <person name="Jurado V."/>
            <person name="Gutierrez-Patricio S."/>
            <person name="Gonzalez-Pimentel J.L."/>
            <person name="Miller A.Z."/>
            <person name="Laiz L."/>
            <person name="Saiz-Jimenez C."/>
        </authorList>
    </citation>
    <scope>NUCLEOTIDE SEQUENCE [LARGE SCALE GENOMIC DNA]</scope>
    <source>
        <strain evidence="7 8">JCM 19203</strain>
    </source>
</reference>
<dbReference type="RefSeq" id="WP_120109677.1">
    <property type="nucleotide sequence ID" value="NZ_QXQB01000002.1"/>
</dbReference>
<keyword evidence="4" id="KW-0862">Zinc</keyword>
<dbReference type="GO" id="GO:0008270">
    <property type="term" value="F:zinc ion binding"/>
    <property type="evidence" value="ECO:0007669"/>
    <property type="project" value="InterPro"/>
</dbReference>
<dbReference type="SUPFAM" id="SSF55486">
    <property type="entry name" value="Metalloproteases ('zincins'), catalytic domain"/>
    <property type="match status" value="1"/>
</dbReference>
<dbReference type="AlphaFoldDB" id="A0A3A6PE19"/>
<dbReference type="Proteomes" id="UP000267798">
    <property type="component" value="Unassembled WGS sequence"/>
</dbReference>
<evidence type="ECO:0000256" key="3">
    <source>
        <dbReference type="ARBA" id="ARBA00022801"/>
    </source>
</evidence>
<comment type="caution">
    <text evidence="7">The sequence shown here is derived from an EMBL/GenBank/DDBJ whole genome shotgun (WGS) entry which is preliminary data.</text>
</comment>
<sequence length="561" mass="60384">MPTNKEWLSLQQALTKNGFLQKEDHRDIRSVSDLTPALREAIQKAGGRDWKLDQPIRAKDIEDLIAGKLKRRYCGVPERSGQGGITPQAFGAQGGRWRKGALRVSIDTSGCSFVNAPGASLTPAQVIGNAFNQWQAASNYFRFTIVPAGSAADIRIRFGDGSVDSRLGTQGGVLAFAAYPEEGSMWFDSTESWSERGINGTQSLLSVAIHEIGHALGLTHSSKPGGTMYPYDSSTFAIDAESQEALNLMYGWSSQKRLGDRGTSDRVALAVASVSNFSGRIESPRMVWKGLSGDSGIYESELQSGNWSSQRRISGIGSSHSPALAEIAVPGDVPRTGLFMAWKGVGNDQGLYWSRDNGGGWEAQRRISGVGSSTRPSIASAAGRVCMAWKGIQNDSGIYWSTFDAASGAWSAQQRIPGIGTTDSPALVGSGNRLYMFWKGIQGDSGAYWSVFDFGRDPIWRPQRRIEYYSYQTAGGVAHSIGTSGGIAAARHGDSILLAWKGIEGDSGIYYSILRDTEFGGQIRVPDVGTLTGPGLAAASDGTLMAWRGIGQDHHIYWSRL</sequence>
<dbReference type="EMBL" id="QXQB01000002">
    <property type="protein sequence ID" value="RJX39862.1"/>
    <property type="molecule type" value="Genomic_DNA"/>
</dbReference>
<keyword evidence="3" id="KW-0378">Hydrolase</keyword>
<dbReference type="Gene3D" id="3.40.390.10">
    <property type="entry name" value="Collagenase (Catalytic Domain)"/>
    <property type="match status" value="1"/>
</dbReference>
<dbReference type="InterPro" id="IPR021190">
    <property type="entry name" value="Pept_M10A"/>
</dbReference>
<dbReference type="SUPFAM" id="SSF89372">
    <property type="entry name" value="Fucose-specific lectin"/>
    <property type="match status" value="1"/>
</dbReference>
<evidence type="ECO:0000256" key="1">
    <source>
        <dbReference type="ARBA" id="ARBA00022670"/>
    </source>
</evidence>
<name>A0A3A6PE19_9BACL</name>
<keyword evidence="1" id="KW-0645">Protease</keyword>
<dbReference type="InterPro" id="IPR001818">
    <property type="entry name" value="Pept_M10_metallopeptidase"/>
</dbReference>
<dbReference type="Pfam" id="PF00413">
    <property type="entry name" value="Peptidase_M10"/>
    <property type="match status" value="1"/>
</dbReference>
<accession>A0A3A6PE19</accession>
<evidence type="ECO:0000313" key="8">
    <source>
        <dbReference type="Proteomes" id="UP000267798"/>
    </source>
</evidence>
<dbReference type="PANTHER" id="PTHR10201">
    <property type="entry name" value="MATRIX METALLOPROTEINASE"/>
    <property type="match status" value="1"/>
</dbReference>
<evidence type="ECO:0000259" key="6">
    <source>
        <dbReference type="SMART" id="SM00235"/>
    </source>
</evidence>
<feature type="domain" description="Peptidase metallopeptidase" evidence="6">
    <location>
        <begin position="93"/>
        <end position="252"/>
    </location>
</feature>
<organism evidence="7 8">
    <name type="scientific">Paenibacillus pinisoli</name>
    <dbReference type="NCBI Taxonomy" id="1276110"/>
    <lineage>
        <taxon>Bacteria</taxon>
        <taxon>Bacillati</taxon>
        <taxon>Bacillota</taxon>
        <taxon>Bacilli</taxon>
        <taxon>Bacillales</taxon>
        <taxon>Paenibacillaceae</taxon>
        <taxon>Paenibacillus</taxon>
    </lineage>
</organism>
<gene>
    <name evidence="7" type="ORF">D3P09_10740</name>
</gene>
<dbReference type="GO" id="GO:0006508">
    <property type="term" value="P:proteolysis"/>
    <property type="evidence" value="ECO:0007669"/>
    <property type="project" value="UniProtKB-KW"/>
</dbReference>
<dbReference type="PANTHER" id="PTHR10201:SF323">
    <property type="entry name" value="MATRIX METALLOPROTEINASE-21"/>
    <property type="match status" value="1"/>
</dbReference>
<evidence type="ECO:0000256" key="5">
    <source>
        <dbReference type="ARBA" id="ARBA00023049"/>
    </source>
</evidence>
<evidence type="ECO:0000256" key="2">
    <source>
        <dbReference type="ARBA" id="ARBA00022723"/>
    </source>
</evidence>
<proteinExistence type="predicted"/>
<keyword evidence="5" id="KW-0482">Metalloprotease</keyword>
<keyword evidence="2" id="KW-0479">Metal-binding</keyword>
<dbReference type="InterPro" id="IPR006026">
    <property type="entry name" value="Peptidase_Metallo"/>
</dbReference>
<dbReference type="PRINTS" id="PR00138">
    <property type="entry name" value="MATRIXIN"/>
</dbReference>
<evidence type="ECO:0000313" key="7">
    <source>
        <dbReference type="EMBL" id="RJX39862.1"/>
    </source>
</evidence>
<protein>
    <recommendedName>
        <fullName evidence="6">Peptidase metallopeptidase domain-containing protein</fullName>
    </recommendedName>
</protein>
<keyword evidence="8" id="KW-1185">Reference proteome</keyword>
<dbReference type="GO" id="GO:0004222">
    <property type="term" value="F:metalloendopeptidase activity"/>
    <property type="evidence" value="ECO:0007669"/>
    <property type="project" value="InterPro"/>
</dbReference>
<dbReference type="SMART" id="SM00235">
    <property type="entry name" value="ZnMc"/>
    <property type="match status" value="1"/>
</dbReference>
<dbReference type="OrthoDB" id="2148705at2"/>